<name>A0A227KRR6_9BURK</name>
<evidence type="ECO:0000256" key="1">
    <source>
        <dbReference type="ARBA" id="ARBA00023172"/>
    </source>
</evidence>
<dbReference type="SUPFAM" id="SSF56349">
    <property type="entry name" value="DNA breaking-rejoining enzymes"/>
    <property type="match status" value="1"/>
</dbReference>
<proteinExistence type="predicted"/>
<gene>
    <name evidence="2" type="ORF">ADH67_02555</name>
</gene>
<dbReference type="InterPro" id="IPR013762">
    <property type="entry name" value="Integrase-like_cat_sf"/>
</dbReference>
<dbReference type="Proteomes" id="UP000214610">
    <property type="component" value="Unassembled WGS sequence"/>
</dbReference>
<reference evidence="3" key="1">
    <citation type="submission" date="2017-05" db="EMBL/GenBank/DDBJ databases">
        <title>Improved OligoMM genomes.</title>
        <authorList>
            <person name="Garzetti D."/>
        </authorList>
    </citation>
    <scope>NUCLEOTIDE SEQUENCE [LARGE SCALE GENOMIC DNA]</scope>
    <source>
        <strain evidence="3">YL45</strain>
    </source>
</reference>
<organism evidence="2 3">
    <name type="scientific">Turicimonas muris</name>
    <dbReference type="NCBI Taxonomy" id="1796652"/>
    <lineage>
        <taxon>Bacteria</taxon>
        <taxon>Pseudomonadati</taxon>
        <taxon>Pseudomonadota</taxon>
        <taxon>Betaproteobacteria</taxon>
        <taxon>Burkholderiales</taxon>
        <taxon>Sutterellaceae</taxon>
        <taxon>Turicimonas</taxon>
    </lineage>
</organism>
<dbReference type="GO" id="GO:0015074">
    <property type="term" value="P:DNA integration"/>
    <property type="evidence" value="ECO:0007669"/>
    <property type="project" value="InterPro"/>
</dbReference>
<dbReference type="EMBL" id="NHMP01000001">
    <property type="protein sequence ID" value="OXE51193.1"/>
    <property type="molecule type" value="Genomic_DNA"/>
</dbReference>
<sequence>MLRGRRSLSPSFMTNPNFLEQQRQNNRRTQTHQYHRRKWKGFFPPNQSCLPGITRGKDRWETIIEELCSYYNSFHAVKSKNCSVLTSKKRKSFYREFFQAINEQFGADPRNLKPKHIHWFLNEKIQARKESEEPHGSIVRYVENSVSMLKFFELWIGKKGMVRSSGAYLTLLAPDVVRGKPPMSRNTVMNSEQIFDVLKRAFTRDLMFGIQLLAMAAFGLRDKEVCGLDPHHCIHLKQYLHRDLDALGKVEIKAKSGSKGGRPRTILLHEETQVMCAQIIQQFASINELRTLKSNEDNLETATRKLITNARSCGICNADFNGSVYSFRHSFAQTFLRAVAEADVSFKKLSAEEMHESVSLALGHYRKDVTGVYAGGFEPVGKEAAQGLVKRLAHPLATLSSAPTLLLCWLREYFQIDSKGAVFMLIWFLNKDGQIHNPALLGFLNYYEIQKKATPSSDYLIERCVKAFELSPELYRDILVKYEGCLKEEFIEKQLLTPYVTKLFYKHFSLKQKIEDGTYNASAKE</sequence>
<dbReference type="GO" id="GO:0003677">
    <property type="term" value="F:DNA binding"/>
    <property type="evidence" value="ECO:0007669"/>
    <property type="project" value="InterPro"/>
</dbReference>
<accession>A0A227KRR6</accession>
<dbReference type="InterPro" id="IPR011010">
    <property type="entry name" value="DNA_brk_join_enz"/>
</dbReference>
<protein>
    <submittedName>
        <fullName evidence="2">Uncharacterized protein</fullName>
    </submittedName>
</protein>
<dbReference type="AlphaFoldDB" id="A0A227KRR6"/>
<evidence type="ECO:0000313" key="2">
    <source>
        <dbReference type="EMBL" id="OXE51193.1"/>
    </source>
</evidence>
<comment type="caution">
    <text evidence="2">The sequence shown here is derived from an EMBL/GenBank/DDBJ whole genome shotgun (WGS) entry which is preliminary data.</text>
</comment>
<dbReference type="Gene3D" id="1.10.443.10">
    <property type="entry name" value="Intergrase catalytic core"/>
    <property type="match status" value="1"/>
</dbReference>
<keyword evidence="1" id="KW-0233">DNA recombination</keyword>
<evidence type="ECO:0000313" key="3">
    <source>
        <dbReference type="Proteomes" id="UP000214610"/>
    </source>
</evidence>
<keyword evidence="3" id="KW-1185">Reference proteome</keyword>
<dbReference type="GO" id="GO:0006310">
    <property type="term" value="P:DNA recombination"/>
    <property type="evidence" value="ECO:0007669"/>
    <property type="project" value="UniProtKB-KW"/>
</dbReference>